<protein>
    <submittedName>
        <fullName evidence="1">Uncharacterized protein</fullName>
    </submittedName>
</protein>
<proteinExistence type="predicted"/>
<dbReference type="AlphaFoldDB" id="A0A5J4QN57"/>
<accession>A0A5J4QN57</accession>
<name>A0A5J4QN57_9ZZZZ</name>
<comment type="caution">
    <text evidence="1">The sequence shown here is derived from an EMBL/GenBank/DDBJ whole genome shotgun (WGS) entry which is preliminary data.</text>
</comment>
<organism evidence="1">
    <name type="scientific">termite gut metagenome</name>
    <dbReference type="NCBI Taxonomy" id="433724"/>
    <lineage>
        <taxon>unclassified sequences</taxon>
        <taxon>metagenomes</taxon>
        <taxon>organismal metagenomes</taxon>
    </lineage>
</organism>
<evidence type="ECO:0000313" key="1">
    <source>
        <dbReference type="EMBL" id="KAA6322380.1"/>
    </source>
</evidence>
<dbReference type="EMBL" id="SNRY01003059">
    <property type="protein sequence ID" value="KAA6322380.1"/>
    <property type="molecule type" value="Genomic_DNA"/>
</dbReference>
<sequence length="35" mass="3985">MGCFLCKNRLFFGFLVKFGQKWAGNGQFFAGGFFL</sequence>
<gene>
    <name evidence="1" type="ORF">EZS27_028068</name>
</gene>
<reference evidence="1" key="1">
    <citation type="submission" date="2019-03" db="EMBL/GenBank/DDBJ databases">
        <title>Single cell metagenomics reveals metabolic interactions within the superorganism composed of flagellate Streblomastix strix and complex community of Bacteroidetes bacteria on its surface.</title>
        <authorList>
            <person name="Treitli S.C."/>
            <person name="Kolisko M."/>
            <person name="Husnik F."/>
            <person name="Keeling P."/>
            <person name="Hampl V."/>
        </authorList>
    </citation>
    <scope>NUCLEOTIDE SEQUENCE</scope>
    <source>
        <strain evidence="1">STM</strain>
    </source>
</reference>